<keyword evidence="7" id="KW-0175">Coiled coil</keyword>
<dbReference type="InterPro" id="IPR033961">
    <property type="entry name" value="Exo84"/>
</dbReference>
<name>A0A9P6VRA3_9HELO</name>
<evidence type="ECO:0000256" key="12">
    <source>
        <dbReference type="SAM" id="MobiDB-lite"/>
    </source>
</evidence>
<evidence type="ECO:0000259" key="13">
    <source>
        <dbReference type="Pfam" id="PF16528"/>
    </source>
</evidence>
<dbReference type="Gene3D" id="1.20.58.1220">
    <property type="entry name" value="Exo84p, C-terminal helical domain"/>
    <property type="match status" value="1"/>
</dbReference>
<dbReference type="InterPro" id="IPR042560">
    <property type="entry name" value="Exo84_C_2"/>
</dbReference>
<evidence type="ECO:0000313" key="15">
    <source>
        <dbReference type="Proteomes" id="UP000785200"/>
    </source>
</evidence>
<accession>A0A9P6VRA3</accession>
<dbReference type="EMBL" id="VNKQ01000002">
    <property type="protein sequence ID" value="KAG0652760.1"/>
    <property type="molecule type" value="Genomic_DNA"/>
</dbReference>
<keyword evidence="6" id="KW-0653">Protein transport</keyword>
<feature type="compositionally biased region" description="Polar residues" evidence="12">
    <location>
        <begin position="92"/>
        <end position="102"/>
    </location>
</feature>
<organism evidence="14 15">
    <name type="scientific">Hyphodiscus hymeniophilus</name>
    <dbReference type="NCBI Taxonomy" id="353542"/>
    <lineage>
        <taxon>Eukaryota</taxon>
        <taxon>Fungi</taxon>
        <taxon>Dikarya</taxon>
        <taxon>Ascomycota</taxon>
        <taxon>Pezizomycotina</taxon>
        <taxon>Leotiomycetes</taxon>
        <taxon>Helotiales</taxon>
        <taxon>Hyphodiscaceae</taxon>
        <taxon>Hyphodiscus</taxon>
    </lineage>
</organism>
<dbReference type="Pfam" id="PF25345">
    <property type="entry name" value="PH_EXO84"/>
    <property type="match status" value="1"/>
</dbReference>
<dbReference type="InterPro" id="IPR016159">
    <property type="entry name" value="Cullin_repeat-like_dom_sf"/>
</dbReference>
<dbReference type="InterPro" id="IPR042561">
    <property type="entry name" value="Exo84_C_1"/>
</dbReference>
<comment type="subunit">
    <text evidence="10">Component of the exocyst complex.</text>
</comment>
<proteinExistence type="inferred from homology"/>
<keyword evidence="5" id="KW-0268">Exocytosis</keyword>
<gene>
    <name evidence="14" type="ORF">D0Z07_0544</name>
</gene>
<evidence type="ECO:0000256" key="5">
    <source>
        <dbReference type="ARBA" id="ARBA00022483"/>
    </source>
</evidence>
<feature type="domain" description="Exocyst component Exo84 C-terminal" evidence="13">
    <location>
        <begin position="448"/>
        <end position="648"/>
    </location>
</feature>
<comment type="function">
    <text evidence="9">Involved in the secretory pathway as part of the exocyst complex which tethers secretory vesicles to the sites of exocytosis. Plays a role in both the assembly of the exocyst and the polarization of this complex to specific sites of the plasma membrane for exocytosis. Also involved in assembly of the spliceosome.</text>
</comment>
<feature type="region of interest" description="Disordered" evidence="12">
    <location>
        <begin position="1"/>
        <end position="112"/>
    </location>
</feature>
<dbReference type="GO" id="GO:0006893">
    <property type="term" value="P:Golgi to plasma membrane transport"/>
    <property type="evidence" value="ECO:0007669"/>
    <property type="project" value="TreeGrafter"/>
</dbReference>
<evidence type="ECO:0000256" key="9">
    <source>
        <dbReference type="ARBA" id="ARBA00057052"/>
    </source>
</evidence>
<dbReference type="InterPro" id="IPR011993">
    <property type="entry name" value="PH-like_dom_sf"/>
</dbReference>
<evidence type="ECO:0000256" key="10">
    <source>
        <dbReference type="ARBA" id="ARBA00065378"/>
    </source>
</evidence>
<evidence type="ECO:0000256" key="11">
    <source>
        <dbReference type="ARBA" id="ARBA00071741"/>
    </source>
</evidence>
<feature type="region of interest" description="Disordered" evidence="12">
    <location>
        <begin position="657"/>
        <end position="692"/>
    </location>
</feature>
<dbReference type="Pfam" id="PF08700">
    <property type="entry name" value="VPS51_Exo84_N"/>
    <property type="match status" value="1"/>
</dbReference>
<dbReference type="Gene3D" id="1.20.58.1210">
    <property type="entry name" value="Exo84p, N-terminal helical domain"/>
    <property type="match status" value="1"/>
</dbReference>
<reference evidence="14" key="1">
    <citation type="submission" date="2019-07" db="EMBL/GenBank/DDBJ databases">
        <title>Hyphodiscus hymeniophilus genome sequencing and assembly.</title>
        <authorList>
            <person name="Kramer G."/>
            <person name="Nodwell J."/>
        </authorList>
    </citation>
    <scope>NUCLEOTIDE SEQUENCE</scope>
    <source>
        <strain evidence="14">ATCC 34498</strain>
    </source>
</reference>
<comment type="similarity">
    <text evidence="2">Belongs to the EXO84 family.</text>
</comment>
<dbReference type="Proteomes" id="UP000785200">
    <property type="component" value="Unassembled WGS sequence"/>
</dbReference>
<evidence type="ECO:0000256" key="7">
    <source>
        <dbReference type="ARBA" id="ARBA00023054"/>
    </source>
</evidence>
<evidence type="ECO:0000256" key="8">
    <source>
        <dbReference type="ARBA" id="ARBA00023329"/>
    </source>
</evidence>
<dbReference type="FunFam" id="2.30.29.30:FF:000264">
    <property type="entry name" value="Potential exocyst complex component Exo84"/>
    <property type="match status" value="1"/>
</dbReference>
<evidence type="ECO:0000256" key="3">
    <source>
        <dbReference type="ARBA" id="ARBA00021269"/>
    </source>
</evidence>
<dbReference type="Pfam" id="PF16528">
    <property type="entry name" value="Exo84_C"/>
    <property type="match status" value="1"/>
</dbReference>
<keyword evidence="15" id="KW-1185">Reference proteome</keyword>
<keyword evidence="4" id="KW-0813">Transport</keyword>
<dbReference type="InterPro" id="IPR032403">
    <property type="entry name" value="Exo84_C"/>
</dbReference>
<protein>
    <recommendedName>
        <fullName evidence="3">Exocyst complex component EXO84</fullName>
    </recommendedName>
    <alternativeName>
        <fullName evidence="11">Exocyst complex component exo84</fullName>
    </alternativeName>
</protein>
<evidence type="ECO:0000256" key="1">
    <source>
        <dbReference type="ARBA" id="ARBA00004398"/>
    </source>
</evidence>
<dbReference type="GO" id="GO:0030133">
    <property type="term" value="C:transport vesicle"/>
    <property type="evidence" value="ECO:0007669"/>
    <property type="project" value="UniProtKB-SubCell"/>
</dbReference>
<keyword evidence="8" id="KW-0968">Cytoplasmic vesicle</keyword>
<evidence type="ECO:0000256" key="6">
    <source>
        <dbReference type="ARBA" id="ARBA00022927"/>
    </source>
</evidence>
<dbReference type="OrthoDB" id="642193at2759"/>
<comment type="subcellular location">
    <subcellularLocation>
        <location evidence="1">Cytoplasmic vesicle</location>
        <location evidence="1">Secretory vesicle</location>
    </subcellularLocation>
</comment>
<dbReference type="PANTHER" id="PTHR21426:SF12">
    <property type="entry name" value="EXOCYST COMPLEX COMPONENT 8"/>
    <property type="match status" value="1"/>
</dbReference>
<dbReference type="AlphaFoldDB" id="A0A9P6VRA3"/>
<dbReference type="PANTHER" id="PTHR21426">
    <property type="entry name" value="EXOCYST COMPLEX COMPONENT 8"/>
    <property type="match status" value="1"/>
</dbReference>
<dbReference type="GO" id="GO:0015031">
    <property type="term" value="P:protein transport"/>
    <property type="evidence" value="ECO:0007669"/>
    <property type="project" value="UniProtKB-KW"/>
</dbReference>
<dbReference type="Gene3D" id="2.30.29.30">
    <property type="entry name" value="Pleckstrin-homology domain (PH domain)/Phosphotyrosine-binding domain (PTB)"/>
    <property type="match status" value="1"/>
</dbReference>
<evidence type="ECO:0000256" key="4">
    <source>
        <dbReference type="ARBA" id="ARBA00022448"/>
    </source>
</evidence>
<comment type="caution">
    <text evidence="14">The sequence shown here is derived from an EMBL/GenBank/DDBJ whole genome shotgun (WGS) entry which is preliminary data.</text>
</comment>
<evidence type="ECO:0000256" key="2">
    <source>
        <dbReference type="ARBA" id="ARBA00007210"/>
    </source>
</evidence>
<dbReference type="SUPFAM" id="SSF74788">
    <property type="entry name" value="Cullin repeat-like"/>
    <property type="match status" value="1"/>
</dbReference>
<dbReference type="GO" id="GO:0006887">
    <property type="term" value="P:exocytosis"/>
    <property type="evidence" value="ECO:0007669"/>
    <property type="project" value="UniProtKB-KW"/>
</dbReference>
<sequence length="692" mass="77093">MSEDNRKGVSLRTKRKGRPAISAPRQISGPIQQTGGDVPRSTGGKASFEAPPQRPQAGGKTSDLVKRRYSTRFNALPSEFDPNAPPVPSIPSLPSQFASPNNRARGPSPAKGSALVVDTKVFRDPSLRPDQYLASILGDASEQDIADYQGSLREVRTKTSADLQSNVYHNRGQFIKISKEAEKLKGEMRALRNLMSDLKTNTTALRSASSPVGEANVFDESFPTTLSKKDRRSSVADRTAMWNSQLQALWKSVEGSQKFLPALLGRHVVQNAGLWIELDNATWKSRRAMQIILLNDHLLVASRKKKRLEGASGAEQRQAPSKLVADRCWPLLDIEMVDLAGTSEAASGRNKVADAIMIRGVGQESFTYRTEKPDDNDKPSLMVNFRKAVEELRKGLRSEMETSNKAKETINYFASRDPGLLKKTELLETLSDIKDMLIEVEGKQQNLRWVESQVDELDIDIALQRFDAAVIRVEKLNSLAKGLKSNIVAQDFISFKADERATRLAGLITRELVDTHNELKKTKRNVGWLARLGFEDRAREAYLEARSNTIQKRSRQCIFEGNLHQYIWEVSFVYFTIIRNTVSTFQTCFPPLLMSACVKWAKEQVDVFNMILARQLSSTERGGKVWTECTNQAKDHAKMLSEVGLDFVGLVGRDATSNRGGNAGPPLGYPCSPRETSYQSSPPHLRASPKKD</sequence>
<dbReference type="GO" id="GO:0000145">
    <property type="term" value="C:exocyst"/>
    <property type="evidence" value="ECO:0007669"/>
    <property type="project" value="InterPro"/>
</dbReference>
<evidence type="ECO:0000313" key="14">
    <source>
        <dbReference type="EMBL" id="KAG0652760.1"/>
    </source>
</evidence>